<comment type="similarity">
    <text evidence="4 7">Belongs to the glucosamine/galactosamine-6-phosphate isomerase family. 6-phosphogluconolactonase subfamily.</text>
</comment>
<dbReference type="SUPFAM" id="SSF100950">
    <property type="entry name" value="NagB/RpiA/CoA transferase-like"/>
    <property type="match status" value="1"/>
</dbReference>
<name>A0A1I0QGJ3_9BACT</name>
<dbReference type="InterPro" id="IPR005900">
    <property type="entry name" value="6-phosphogluconolactonase_DevB"/>
</dbReference>
<reference evidence="10" key="1">
    <citation type="submission" date="2016-10" db="EMBL/GenBank/DDBJ databases">
        <authorList>
            <person name="Varghese N."/>
            <person name="Submissions S."/>
        </authorList>
    </citation>
    <scope>NUCLEOTIDE SEQUENCE [LARGE SCALE GENOMIC DNA]</scope>
    <source>
        <strain evidence="10">CGMCC 1.12402</strain>
    </source>
</reference>
<evidence type="ECO:0000313" key="10">
    <source>
        <dbReference type="Proteomes" id="UP000199437"/>
    </source>
</evidence>
<keyword evidence="7" id="KW-0378">Hydrolase</keyword>
<comment type="catalytic activity">
    <reaction evidence="1 7">
        <text>6-phospho-D-glucono-1,5-lactone + H2O = 6-phospho-D-gluconate + H(+)</text>
        <dbReference type="Rhea" id="RHEA:12556"/>
        <dbReference type="ChEBI" id="CHEBI:15377"/>
        <dbReference type="ChEBI" id="CHEBI:15378"/>
        <dbReference type="ChEBI" id="CHEBI:57955"/>
        <dbReference type="ChEBI" id="CHEBI:58759"/>
        <dbReference type="EC" id="3.1.1.31"/>
    </reaction>
</comment>
<dbReference type="Gene3D" id="3.40.50.1360">
    <property type="match status" value="1"/>
</dbReference>
<organism evidence="9 10">
    <name type="scientific">Roseivirga pacifica</name>
    <dbReference type="NCBI Taxonomy" id="1267423"/>
    <lineage>
        <taxon>Bacteria</taxon>
        <taxon>Pseudomonadati</taxon>
        <taxon>Bacteroidota</taxon>
        <taxon>Cytophagia</taxon>
        <taxon>Cytophagales</taxon>
        <taxon>Roseivirgaceae</taxon>
        <taxon>Roseivirga</taxon>
    </lineage>
</organism>
<evidence type="ECO:0000256" key="5">
    <source>
        <dbReference type="ARBA" id="ARBA00013198"/>
    </source>
</evidence>
<dbReference type="NCBIfam" id="TIGR01198">
    <property type="entry name" value="pgl"/>
    <property type="match status" value="1"/>
</dbReference>
<dbReference type="EC" id="3.1.1.31" evidence="5 7"/>
<dbReference type="EMBL" id="FOIR01000002">
    <property type="protein sequence ID" value="SEW26152.1"/>
    <property type="molecule type" value="Genomic_DNA"/>
</dbReference>
<dbReference type="PANTHER" id="PTHR11054:SF0">
    <property type="entry name" value="6-PHOSPHOGLUCONOLACTONASE"/>
    <property type="match status" value="1"/>
</dbReference>
<sequence length="236" mass="25760">MKHIISSDAQGTAQAFAEFLIDQINQSNTLNIALSGGSTPKILFELLADEYEEEVDWNKVNLYWGDERCVPPTDGDSNYKMTNDLLITQVSIPDSNVHRVLGENEPEGEAARYGKDISDNLPAANGLPQFDIIILGMGGDGHTASIFPHELELMNDERVCAIGVNPDSGQKRVTLTGPVINNAKHVCFLVTGEGKAEKIDEIFNKKEGSEKYPAAHIAPTDGTLTWYMDQAAAVKL</sequence>
<dbReference type="GO" id="GO:0017057">
    <property type="term" value="F:6-phosphogluconolactonase activity"/>
    <property type="evidence" value="ECO:0007669"/>
    <property type="project" value="UniProtKB-UniRule"/>
</dbReference>
<dbReference type="CDD" id="cd01400">
    <property type="entry name" value="6PGL"/>
    <property type="match status" value="1"/>
</dbReference>
<accession>A0A1I0QGJ3</accession>
<evidence type="ECO:0000256" key="4">
    <source>
        <dbReference type="ARBA" id="ARBA00010662"/>
    </source>
</evidence>
<keyword evidence="10" id="KW-1185">Reference proteome</keyword>
<proteinExistence type="inferred from homology"/>
<dbReference type="AlphaFoldDB" id="A0A1I0QGJ3"/>
<evidence type="ECO:0000256" key="6">
    <source>
        <dbReference type="ARBA" id="ARBA00020337"/>
    </source>
</evidence>
<dbReference type="STRING" id="1267423.SAMN05216290_2318"/>
<evidence type="ECO:0000256" key="3">
    <source>
        <dbReference type="ARBA" id="ARBA00004961"/>
    </source>
</evidence>
<comment type="function">
    <text evidence="2 7">Hydrolysis of 6-phosphogluconolactone to 6-phosphogluconate.</text>
</comment>
<dbReference type="GeneID" id="99987020"/>
<dbReference type="PANTHER" id="PTHR11054">
    <property type="entry name" value="6-PHOSPHOGLUCONOLACTONASE"/>
    <property type="match status" value="1"/>
</dbReference>
<feature type="domain" description="Glucosamine/galactosamine-6-phosphate isomerase" evidence="8">
    <location>
        <begin position="9"/>
        <end position="226"/>
    </location>
</feature>
<dbReference type="InterPro" id="IPR006148">
    <property type="entry name" value="Glc/Gal-6P_isomerase"/>
</dbReference>
<evidence type="ECO:0000259" key="8">
    <source>
        <dbReference type="Pfam" id="PF01182"/>
    </source>
</evidence>
<dbReference type="InterPro" id="IPR039104">
    <property type="entry name" value="6PGL"/>
</dbReference>
<evidence type="ECO:0000313" key="9">
    <source>
        <dbReference type="EMBL" id="SEW26152.1"/>
    </source>
</evidence>
<evidence type="ECO:0000256" key="7">
    <source>
        <dbReference type="RuleBase" id="RU365095"/>
    </source>
</evidence>
<dbReference type="GO" id="GO:0006098">
    <property type="term" value="P:pentose-phosphate shunt"/>
    <property type="evidence" value="ECO:0007669"/>
    <property type="project" value="UniProtKB-UniPathway"/>
</dbReference>
<dbReference type="UniPathway" id="UPA00115">
    <property type="reaction ID" value="UER00409"/>
</dbReference>
<evidence type="ECO:0000256" key="1">
    <source>
        <dbReference type="ARBA" id="ARBA00000832"/>
    </source>
</evidence>
<dbReference type="InterPro" id="IPR037171">
    <property type="entry name" value="NagB/RpiA_transferase-like"/>
</dbReference>
<protein>
    <recommendedName>
        <fullName evidence="6 7">6-phosphogluconolactonase</fullName>
        <shortName evidence="7">6PGL</shortName>
        <ecNumber evidence="5 7">3.1.1.31</ecNumber>
    </recommendedName>
</protein>
<gene>
    <name evidence="7" type="primary">pgl</name>
    <name evidence="9" type="ORF">SAMN05216290_2318</name>
</gene>
<dbReference type="Proteomes" id="UP000199437">
    <property type="component" value="Unassembled WGS sequence"/>
</dbReference>
<comment type="pathway">
    <text evidence="3 7">Carbohydrate degradation; pentose phosphate pathway; D-ribulose 5-phosphate from D-glucose 6-phosphate (oxidative stage): step 2/3.</text>
</comment>
<dbReference type="Pfam" id="PF01182">
    <property type="entry name" value="Glucosamine_iso"/>
    <property type="match status" value="1"/>
</dbReference>
<dbReference type="GO" id="GO:0005975">
    <property type="term" value="P:carbohydrate metabolic process"/>
    <property type="evidence" value="ECO:0007669"/>
    <property type="project" value="UniProtKB-UniRule"/>
</dbReference>
<dbReference type="RefSeq" id="WP_222843638.1">
    <property type="nucleotide sequence ID" value="NZ_FOIR01000002.1"/>
</dbReference>
<evidence type="ECO:0000256" key="2">
    <source>
        <dbReference type="ARBA" id="ARBA00002681"/>
    </source>
</evidence>